<proteinExistence type="predicted"/>
<sequence>MSWAASGWFIVNVLNSSYAYCKDVSMVLITRC</sequence>
<dbReference type="AlphaFoldDB" id="A0A0E9T9N2"/>
<name>A0A0E9T9N2_ANGAN</name>
<protein>
    <submittedName>
        <fullName evidence="1">Uncharacterized protein</fullName>
    </submittedName>
</protein>
<organism evidence="1">
    <name type="scientific">Anguilla anguilla</name>
    <name type="common">European freshwater eel</name>
    <name type="synonym">Muraena anguilla</name>
    <dbReference type="NCBI Taxonomy" id="7936"/>
    <lineage>
        <taxon>Eukaryota</taxon>
        <taxon>Metazoa</taxon>
        <taxon>Chordata</taxon>
        <taxon>Craniata</taxon>
        <taxon>Vertebrata</taxon>
        <taxon>Euteleostomi</taxon>
        <taxon>Actinopterygii</taxon>
        <taxon>Neopterygii</taxon>
        <taxon>Teleostei</taxon>
        <taxon>Anguilliformes</taxon>
        <taxon>Anguillidae</taxon>
        <taxon>Anguilla</taxon>
    </lineage>
</organism>
<accession>A0A0E9T9N2</accession>
<reference evidence="1" key="2">
    <citation type="journal article" date="2015" name="Fish Shellfish Immunol.">
        <title>Early steps in the European eel (Anguilla anguilla)-Vibrio vulnificus interaction in the gills: Role of the RtxA13 toxin.</title>
        <authorList>
            <person name="Callol A."/>
            <person name="Pajuelo D."/>
            <person name="Ebbesson L."/>
            <person name="Teles M."/>
            <person name="MacKenzie S."/>
            <person name="Amaro C."/>
        </authorList>
    </citation>
    <scope>NUCLEOTIDE SEQUENCE</scope>
</reference>
<reference evidence="1" key="1">
    <citation type="submission" date="2014-11" db="EMBL/GenBank/DDBJ databases">
        <authorList>
            <person name="Amaro Gonzalez C."/>
        </authorList>
    </citation>
    <scope>NUCLEOTIDE SEQUENCE</scope>
</reference>
<evidence type="ECO:0000313" key="1">
    <source>
        <dbReference type="EMBL" id="JAH49453.1"/>
    </source>
</evidence>
<dbReference type="EMBL" id="GBXM01054856">
    <property type="protein sequence ID" value="JAH53721.1"/>
    <property type="molecule type" value="Transcribed_RNA"/>
</dbReference>
<dbReference type="EMBL" id="GBXM01059124">
    <property type="protein sequence ID" value="JAH49453.1"/>
    <property type="molecule type" value="Transcribed_RNA"/>
</dbReference>